<dbReference type="AlphaFoldDB" id="A0A1V4IXA3"/>
<evidence type="ECO:0000256" key="3">
    <source>
        <dbReference type="ARBA" id="ARBA00022795"/>
    </source>
</evidence>
<dbReference type="STRING" id="225345.CLCHR_11700"/>
<evidence type="ECO:0000313" key="10">
    <source>
        <dbReference type="Proteomes" id="UP000191056"/>
    </source>
</evidence>
<comment type="subcellular location">
    <subcellularLocation>
        <location evidence="1">Cytoplasm</location>
        <location evidence="1">Cytosol</location>
    </subcellularLocation>
</comment>
<comment type="similarity">
    <text evidence="6">Belongs to the bacillales FliT family.</text>
</comment>
<organism evidence="9 10">
    <name type="scientific">Clostridium chromiireducens</name>
    <dbReference type="NCBI Taxonomy" id="225345"/>
    <lineage>
        <taxon>Bacteria</taxon>
        <taxon>Bacillati</taxon>
        <taxon>Bacillota</taxon>
        <taxon>Clostridia</taxon>
        <taxon>Eubacteriales</taxon>
        <taxon>Clostridiaceae</taxon>
        <taxon>Clostridium</taxon>
    </lineage>
</organism>
<keyword evidence="8" id="KW-0175">Coiled coil</keyword>
<dbReference type="Pfam" id="PF05400">
    <property type="entry name" value="FliT"/>
    <property type="match status" value="1"/>
</dbReference>
<evidence type="ECO:0000256" key="2">
    <source>
        <dbReference type="ARBA" id="ARBA00022490"/>
    </source>
</evidence>
<dbReference type="RefSeq" id="WP_079438754.1">
    <property type="nucleotide sequence ID" value="NZ_MZGT01000012.1"/>
</dbReference>
<evidence type="ECO:0000256" key="7">
    <source>
        <dbReference type="ARBA" id="ARBA00093797"/>
    </source>
</evidence>
<dbReference type="EMBL" id="MZGT01000012">
    <property type="protein sequence ID" value="OPJ64523.1"/>
    <property type="molecule type" value="Genomic_DNA"/>
</dbReference>
<evidence type="ECO:0000313" key="9">
    <source>
        <dbReference type="EMBL" id="OPJ64523.1"/>
    </source>
</evidence>
<evidence type="ECO:0000256" key="4">
    <source>
        <dbReference type="ARBA" id="ARBA00023186"/>
    </source>
</evidence>
<dbReference type="Proteomes" id="UP000191056">
    <property type="component" value="Unassembled WGS sequence"/>
</dbReference>
<feature type="coiled-coil region" evidence="8">
    <location>
        <begin position="44"/>
        <end position="91"/>
    </location>
</feature>
<sequence>MNLSKYLEEYKTLTLALINEARNGSELTDLIQKREEILESISILEFDKEEIESIESSLKLLELEEELQNVVKKEKVEIKKQIENLKKVRQANVNYNSFENKAMVFNKSV</sequence>
<evidence type="ECO:0000256" key="5">
    <source>
        <dbReference type="ARBA" id="ARBA00093765"/>
    </source>
</evidence>
<evidence type="ECO:0000256" key="1">
    <source>
        <dbReference type="ARBA" id="ARBA00004514"/>
    </source>
</evidence>
<accession>A0A1V4IXA3</accession>
<proteinExistence type="inferred from homology"/>
<name>A0A1V4IXA3_9CLOT</name>
<protein>
    <recommendedName>
        <fullName evidence="7">Flagellar protein FliT</fullName>
    </recommendedName>
</protein>
<gene>
    <name evidence="9" type="ORF">CLCHR_11700</name>
</gene>
<comment type="function">
    <text evidence="5">May act as an export chaperone for the filament capping protein FliD.</text>
</comment>
<keyword evidence="4" id="KW-0143">Chaperone</keyword>
<evidence type="ECO:0000256" key="6">
    <source>
        <dbReference type="ARBA" id="ARBA00093785"/>
    </source>
</evidence>
<comment type="caution">
    <text evidence="9">The sequence shown here is derived from an EMBL/GenBank/DDBJ whole genome shotgun (WGS) entry which is preliminary data.</text>
</comment>
<evidence type="ECO:0000256" key="8">
    <source>
        <dbReference type="SAM" id="Coils"/>
    </source>
</evidence>
<keyword evidence="3" id="KW-1005">Bacterial flagellum biogenesis</keyword>
<reference evidence="9 10" key="1">
    <citation type="submission" date="2017-03" db="EMBL/GenBank/DDBJ databases">
        <title>Genome sequence of Clostridium chromiireducens DSM 23318.</title>
        <authorList>
            <person name="Poehlein A."/>
            <person name="Daniel R."/>
        </authorList>
    </citation>
    <scope>NUCLEOTIDE SEQUENCE [LARGE SCALE GENOMIC DNA]</scope>
    <source>
        <strain evidence="9 10">DSM 23318</strain>
    </source>
</reference>
<keyword evidence="2" id="KW-0963">Cytoplasm</keyword>
<keyword evidence="10" id="KW-1185">Reference proteome</keyword>
<dbReference type="InterPro" id="IPR008622">
    <property type="entry name" value="FliT"/>
</dbReference>